<dbReference type="SUPFAM" id="SSF56281">
    <property type="entry name" value="Metallo-hydrolase/oxidoreductase"/>
    <property type="match status" value="1"/>
</dbReference>
<evidence type="ECO:0000313" key="3">
    <source>
        <dbReference type="Proteomes" id="UP000015480"/>
    </source>
</evidence>
<accession>S5XJM9</accession>
<dbReference type="AlphaFoldDB" id="S5XJM9"/>
<dbReference type="HOGENOM" id="CLU_044335_0_0_5"/>
<dbReference type="STRING" id="1367847.JCM7686_0283"/>
<organism evidence="2 3">
    <name type="scientific">Paracoccus aminophilus JCM 7686</name>
    <dbReference type="NCBI Taxonomy" id="1367847"/>
    <lineage>
        <taxon>Bacteria</taxon>
        <taxon>Pseudomonadati</taxon>
        <taxon>Pseudomonadota</taxon>
        <taxon>Alphaproteobacteria</taxon>
        <taxon>Rhodobacterales</taxon>
        <taxon>Paracoccaceae</taxon>
        <taxon>Paracoccus</taxon>
    </lineage>
</organism>
<sequence>MPGISRRTNNVEKDSRSSPQGGLGDTPRRCHSSWIDPRYAGRCNEGGARNRCSRTRRGHHPPSGRSHPGLQFLRQRPFPAEGLTAQSRFQGRFCSAVRGSQSQGLRNMTAKLTFHPLGNADCTRIDFSDGKKMLVDYADMRNDNNPYDKRIDLPVELKADLRAANRDNYDVVCFTHLDDDHCCGTGDFFWLDHAAKYQGEGRIKIKELWVPAAAILEDGCDDSARIVRQEARHRLRQGYGIRVFSRPKKLADWLAKQGLSLESRAHLITDAGQYVPGFSKFGPERAEFFIHSPFGWRQNENGIIDRNQDSIVFQATFLEGGRETYALFMSDIHADSIDQIVLTTKRHGHEDRLLWDIFKVPHHCSYTAIGWTKGEDETQPTEHVEWLCETQGRDRHIMVSTSKPMPLKGTLEDADVQPPHRQAGNYYKAVARRADGSFKVTMESPTAAHPKPMSIEVTSRGAQLLTVSAVAGAASIIATPARAG</sequence>
<feature type="compositionally biased region" description="Basic residues" evidence="1">
    <location>
        <begin position="51"/>
        <end position="62"/>
    </location>
</feature>
<gene>
    <name evidence="2" type="ORF">JCM7686_0283</name>
</gene>
<feature type="region of interest" description="Disordered" evidence="1">
    <location>
        <begin position="45"/>
        <end position="71"/>
    </location>
</feature>
<evidence type="ECO:0000256" key="1">
    <source>
        <dbReference type="SAM" id="MobiDB-lite"/>
    </source>
</evidence>
<dbReference type="InterPro" id="IPR036866">
    <property type="entry name" value="RibonucZ/Hydroxyglut_hydro"/>
</dbReference>
<dbReference type="PATRIC" id="fig|1367847.3.peg.226"/>
<dbReference type="Gene3D" id="3.60.15.10">
    <property type="entry name" value="Ribonuclease Z/Hydroxyacylglutathione hydrolase-like"/>
    <property type="match status" value="1"/>
</dbReference>
<name>S5XJM9_PARAH</name>
<protein>
    <recommendedName>
        <fullName evidence="4">Metallo-beta-lactamase domain-containing protein</fullName>
    </recommendedName>
</protein>
<dbReference type="KEGG" id="pami:JCM7686_0283"/>
<proteinExistence type="predicted"/>
<dbReference type="Proteomes" id="UP000015480">
    <property type="component" value="Chromosome"/>
</dbReference>
<reference evidence="2 3" key="1">
    <citation type="journal article" date="2014" name="BMC Genomics">
        <title>Architecture and functions of a multipartite genome of the methylotrophic bacterium Paracoccus aminophilus JCM 7686, containing primary and secondary chromids.</title>
        <authorList>
            <person name="Dziewit L."/>
            <person name="Czarnecki J."/>
            <person name="Wibberg D."/>
            <person name="Radlinska M."/>
            <person name="Mrozek P."/>
            <person name="Szymczak M."/>
            <person name="Schluter A."/>
            <person name="Puhler A."/>
            <person name="Bartosik D."/>
        </authorList>
    </citation>
    <scope>NUCLEOTIDE SEQUENCE [LARGE SCALE GENOMIC DNA]</scope>
    <source>
        <strain evidence="2">JCM 7686</strain>
    </source>
</reference>
<dbReference type="EMBL" id="CP006650">
    <property type="protein sequence ID" value="AGT07394.1"/>
    <property type="molecule type" value="Genomic_DNA"/>
</dbReference>
<feature type="region of interest" description="Disordered" evidence="1">
    <location>
        <begin position="1"/>
        <end position="30"/>
    </location>
</feature>
<evidence type="ECO:0000313" key="2">
    <source>
        <dbReference type="EMBL" id="AGT07394.1"/>
    </source>
</evidence>
<dbReference type="eggNOG" id="COG2333">
    <property type="taxonomic scope" value="Bacteria"/>
</dbReference>
<evidence type="ECO:0008006" key="4">
    <source>
        <dbReference type="Google" id="ProtNLM"/>
    </source>
</evidence>
<keyword evidence="3" id="KW-1185">Reference proteome</keyword>